<dbReference type="GO" id="GO:0004864">
    <property type="term" value="F:protein phosphatase inhibitor activity"/>
    <property type="evidence" value="ECO:0007669"/>
    <property type="project" value="UniProtKB-KW"/>
</dbReference>
<dbReference type="Gene3D" id="6.10.250.1050">
    <property type="match status" value="2"/>
</dbReference>
<keyword evidence="2 5" id="KW-0650">Protein phosphatase inhibitor</keyword>
<evidence type="ECO:0000313" key="5">
    <source>
        <dbReference type="RefSeq" id="XP_008577437.1"/>
    </source>
</evidence>
<dbReference type="GeneID" id="103595753"/>
<dbReference type="Pfam" id="PF04979">
    <property type="entry name" value="IPP-2"/>
    <property type="match status" value="1"/>
</dbReference>
<dbReference type="Proteomes" id="UP000694923">
    <property type="component" value="Unplaced"/>
</dbReference>
<protein>
    <submittedName>
        <fullName evidence="5">Type-1 protein phosphatase inhibitor 4-like</fullName>
    </submittedName>
</protein>
<feature type="region of interest" description="Disordered" evidence="3">
    <location>
        <begin position="1"/>
        <end position="111"/>
    </location>
</feature>
<dbReference type="PANTHER" id="PTHR12398:SF41">
    <property type="entry name" value="PPP1R2C FAMILY MEMBER C"/>
    <property type="match status" value="1"/>
</dbReference>
<dbReference type="InterPro" id="IPR007062">
    <property type="entry name" value="PPI-2"/>
</dbReference>
<reference evidence="5" key="1">
    <citation type="submission" date="2025-08" db="UniProtKB">
        <authorList>
            <consortium name="RefSeq"/>
        </authorList>
    </citation>
    <scope>IDENTIFICATION</scope>
</reference>
<comment type="similarity">
    <text evidence="1">Belongs to the protein phosphatase inhibitor 2 family.</text>
</comment>
<name>A0ABM0R9Z6_GALVR</name>
<feature type="compositionally biased region" description="Polar residues" evidence="3">
    <location>
        <begin position="19"/>
        <end position="31"/>
    </location>
</feature>
<evidence type="ECO:0000313" key="4">
    <source>
        <dbReference type="Proteomes" id="UP000694923"/>
    </source>
</evidence>
<evidence type="ECO:0000256" key="3">
    <source>
        <dbReference type="SAM" id="MobiDB-lite"/>
    </source>
</evidence>
<keyword evidence="4" id="KW-1185">Reference proteome</keyword>
<proteinExistence type="inferred from homology"/>
<evidence type="ECO:0000256" key="1">
    <source>
        <dbReference type="ARBA" id="ARBA00005472"/>
    </source>
</evidence>
<sequence length="182" mass="19939">MAASAASQRRIKGILKKGSLTSSGTARSQESAGGIQAMRGRKSQKWDESNIRATYRQEYGDSDLLQLNESGVQDDGEDKGSEADSKEPMTVDKLAKKFATTSTSDQEDSGVQACKILLDRQERRRQFERKRKLHYSQGPDIKIAKQLVLEELQDEEAGESEEGLCAMAAGKNPTEAPAGDEL</sequence>
<feature type="compositionally biased region" description="Basic and acidic residues" evidence="3">
    <location>
        <begin position="78"/>
        <end position="95"/>
    </location>
</feature>
<dbReference type="RefSeq" id="XP_008577437.1">
    <property type="nucleotide sequence ID" value="XM_008579215.1"/>
</dbReference>
<organism evidence="4 5">
    <name type="scientific">Galeopterus variegatus</name>
    <name type="common">Malayan flying lemur</name>
    <name type="synonym">Cynocephalus variegatus</name>
    <dbReference type="NCBI Taxonomy" id="482537"/>
    <lineage>
        <taxon>Eukaryota</taxon>
        <taxon>Metazoa</taxon>
        <taxon>Chordata</taxon>
        <taxon>Craniata</taxon>
        <taxon>Vertebrata</taxon>
        <taxon>Euteleostomi</taxon>
        <taxon>Mammalia</taxon>
        <taxon>Eutheria</taxon>
        <taxon>Euarchontoglires</taxon>
        <taxon>Dermoptera</taxon>
        <taxon>Cynocephalidae</taxon>
        <taxon>Galeopterus</taxon>
    </lineage>
</organism>
<gene>
    <name evidence="5" type="primary">LOC103595753</name>
</gene>
<evidence type="ECO:0000256" key="2">
    <source>
        <dbReference type="ARBA" id="ARBA00023272"/>
    </source>
</evidence>
<accession>A0ABM0R9Z6</accession>
<dbReference type="PANTHER" id="PTHR12398">
    <property type="entry name" value="PROTEIN PHOSPHATASE INHIBITOR"/>
    <property type="match status" value="1"/>
</dbReference>